<accession>A0ABR1MS35</accession>
<evidence type="ECO:0000313" key="2">
    <source>
        <dbReference type="EMBL" id="KAK7605748.1"/>
    </source>
</evidence>
<dbReference type="EMBL" id="JBBPBF010000069">
    <property type="protein sequence ID" value="KAK7605748.1"/>
    <property type="molecule type" value="Genomic_DNA"/>
</dbReference>
<organism evidence="2 3">
    <name type="scientific">Phyllosticta paracitricarpa</name>
    <dbReference type="NCBI Taxonomy" id="2016321"/>
    <lineage>
        <taxon>Eukaryota</taxon>
        <taxon>Fungi</taxon>
        <taxon>Dikarya</taxon>
        <taxon>Ascomycota</taxon>
        <taxon>Pezizomycotina</taxon>
        <taxon>Dothideomycetes</taxon>
        <taxon>Dothideomycetes incertae sedis</taxon>
        <taxon>Botryosphaeriales</taxon>
        <taxon>Phyllostictaceae</taxon>
        <taxon>Phyllosticta</taxon>
    </lineage>
</organism>
<keyword evidence="3" id="KW-1185">Reference proteome</keyword>
<gene>
    <name evidence="2" type="ORF">JOL62DRAFT_560756</name>
</gene>
<dbReference type="Proteomes" id="UP001367316">
    <property type="component" value="Unassembled WGS sequence"/>
</dbReference>
<comment type="caution">
    <text evidence="2">The sequence shown here is derived from an EMBL/GenBank/DDBJ whole genome shotgun (WGS) entry which is preliminary data.</text>
</comment>
<evidence type="ECO:0000256" key="1">
    <source>
        <dbReference type="SAM" id="MobiDB-lite"/>
    </source>
</evidence>
<feature type="compositionally biased region" description="Basic and acidic residues" evidence="1">
    <location>
        <begin position="379"/>
        <end position="389"/>
    </location>
</feature>
<name>A0ABR1MS35_9PEZI</name>
<proteinExistence type="predicted"/>
<protein>
    <submittedName>
        <fullName evidence="2">Uncharacterized protein</fullName>
    </submittedName>
</protein>
<sequence>MAVPDFLRPRLSPLRSGRSSGDMNAPAAAAAVAVAYRDHNGKRSREIFGACLGRIFRRHHHQGAVPGPGFSSVCIPAHDPSHNYGRSGLTKATGGMSWKEKKIIDFVIASSKAVTSASAGAGCVGFQDMGKVFGRRVDVWSMGRASGAEGVLTSGWLAHSVAASLRRVRWAVWAMVRSPMVERYLRRPGWSVRSLRLCRACAASLHFTNTTATSRCRGCTVLVKTDRHGVKRRSAVSGGQGSVWVCWICPTEWSSRRPERDAGLGGDGRAIDGAVIGALGGRRAARQSTLARWSVGLVASGWRELGVDGRHFGGTASRSACVTFNTLHGTRIATFSFALGLAAKFMFVTKFMRRSRTGFLISTSSPTSSPRKTQTPVERPNRDSLDLQLHHQQNHEPTTFRIPPTSHKSASRPTSAHANVVFDCLSRRASSGHLCCAFASLISTLTDRPTDACSLQPVAGRQVDLSHGNTLCLQLLRIKLVPASNRSSLNVIILVKAIGIDSSGLRIPSKLRHKMDNRQR</sequence>
<evidence type="ECO:0000313" key="3">
    <source>
        <dbReference type="Proteomes" id="UP001367316"/>
    </source>
</evidence>
<feature type="region of interest" description="Disordered" evidence="1">
    <location>
        <begin position="362"/>
        <end position="413"/>
    </location>
</feature>
<reference evidence="2 3" key="1">
    <citation type="submission" date="2024-04" db="EMBL/GenBank/DDBJ databases">
        <title>Phyllosticta paracitricarpa is synonymous to the EU quarantine fungus P. citricarpa based on phylogenomic analyses.</title>
        <authorList>
            <consortium name="Lawrence Berkeley National Laboratory"/>
            <person name="Van ingen-buijs V.A."/>
            <person name="Van westerhoven A.C."/>
            <person name="Haridas S."/>
            <person name="Skiadas P."/>
            <person name="Martin F."/>
            <person name="Groenewald J.Z."/>
            <person name="Crous P.W."/>
            <person name="Seidl M.F."/>
        </authorList>
    </citation>
    <scope>NUCLEOTIDE SEQUENCE [LARGE SCALE GENOMIC DNA]</scope>
    <source>
        <strain evidence="2 3">CBS 141358</strain>
    </source>
</reference>